<keyword evidence="1" id="KW-0472">Membrane</keyword>
<reference evidence="2 3" key="1">
    <citation type="journal article" date="2019" name="Int. J. Syst. Evol. Microbiol.">
        <title>The Global Catalogue of Microorganisms (GCM) 10K type strain sequencing project: providing services to taxonomists for standard genome sequencing and annotation.</title>
        <authorList>
            <consortium name="The Broad Institute Genomics Platform"/>
            <consortium name="The Broad Institute Genome Sequencing Center for Infectious Disease"/>
            <person name="Wu L."/>
            <person name="Ma J."/>
        </authorList>
    </citation>
    <scope>NUCLEOTIDE SEQUENCE [LARGE SCALE GENOMIC DNA]</scope>
    <source>
        <strain evidence="2 3">JCM 13850</strain>
    </source>
</reference>
<comment type="caution">
    <text evidence="2">The sequence shown here is derived from an EMBL/GenBank/DDBJ whole genome shotgun (WGS) entry which is preliminary data.</text>
</comment>
<name>A0ABN2Y2Y2_9ACTN</name>
<dbReference type="EMBL" id="BAAAMR010000002">
    <property type="protein sequence ID" value="GAA2119710.1"/>
    <property type="molecule type" value="Genomic_DNA"/>
</dbReference>
<organism evidence="2 3">
    <name type="scientific">Actinomadura napierensis</name>
    <dbReference type="NCBI Taxonomy" id="267854"/>
    <lineage>
        <taxon>Bacteria</taxon>
        <taxon>Bacillati</taxon>
        <taxon>Actinomycetota</taxon>
        <taxon>Actinomycetes</taxon>
        <taxon>Streptosporangiales</taxon>
        <taxon>Thermomonosporaceae</taxon>
        <taxon>Actinomadura</taxon>
    </lineage>
</organism>
<evidence type="ECO:0008006" key="4">
    <source>
        <dbReference type="Google" id="ProtNLM"/>
    </source>
</evidence>
<keyword evidence="1" id="KW-0812">Transmembrane</keyword>
<evidence type="ECO:0000313" key="3">
    <source>
        <dbReference type="Proteomes" id="UP001501020"/>
    </source>
</evidence>
<evidence type="ECO:0000256" key="1">
    <source>
        <dbReference type="SAM" id="Phobius"/>
    </source>
</evidence>
<dbReference type="Proteomes" id="UP001501020">
    <property type="component" value="Unassembled WGS sequence"/>
</dbReference>
<feature type="transmembrane region" description="Helical" evidence="1">
    <location>
        <begin position="50"/>
        <end position="69"/>
    </location>
</feature>
<feature type="transmembrane region" description="Helical" evidence="1">
    <location>
        <begin position="27"/>
        <end position="44"/>
    </location>
</feature>
<accession>A0ABN2Y2Y2</accession>
<evidence type="ECO:0000313" key="2">
    <source>
        <dbReference type="EMBL" id="GAA2119710.1"/>
    </source>
</evidence>
<protein>
    <recommendedName>
        <fullName evidence="4">DUF2631 domain-containing protein</fullName>
    </recommendedName>
</protein>
<proteinExistence type="predicted"/>
<keyword evidence="1" id="KW-1133">Transmembrane helix</keyword>
<keyword evidence="3" id="KW-1185">Reference proteome</keyword>
<sequence>MTEERAMNDPSNLSQAPGRHPSAALRPLLWVLLAVGIAGNVVVSRTGVNVIANVMLGLLAVGSAAALIVQHYKTRRR</sequence>
<gene>
    <name evidence="2" type="ORF">GCM10009727_03780</name>
</gene>